<dbReference type="AlphaFoldDB" id="A0A2P8GEV5"/>
<gene>
    <name evidence="1" type="ORF">CLV60_102229</name>
</gene>
<reference evidence="1 2" key="1">
    <citation type="submission" date="2018-03" db="EMBL/GenBank/DDBJ databases">
        <title>Genomic Encyclopedia of Archaeal and Bacterial Type Strains, Phase II (KMG-II): from individual species to whole genera.</title>
        <authorList>
            <person name="Goeker M."/>
        </authorList>
    </citation>
    <scope>NUCLEOTIDE SEQUENCE [LARGE SCALE GENOMIC DNA]</scope>
    <source>
        <strain evidence="1 2">DSM 29057</strain>
    </source>
</reference>
<proteinExistence type="predicted"/>
<dbReference type="PROSITE" id="PS51257">
    <property type="entry name" value="PROKAR_LIPOPROTEIN"/>
    <property type="match status" value="1"/>
</dbReference>
<keyword evidence="2" id="KW-1185">Reference proteome</keyword>
<evidence type="ECO:0000313" key="2">
    <source>
        <dbReference type="Proteomes" id="UP000241964"/>
    </source>
</evidence>
<dbReference type="RefSeq" id="WP_146151519.1">
    <property type="nucleotide sequence ID" value="NZ_PYAS01000002.1"/>
</dbReference>
<dbReference type="Proteomes" id="UP000241964">
    <property type="component" value="Unassembled WGS sequence"/>
</dbReference>
<sequence>MKTFFKFLLSISLSILSQSCETGTECVTPAGAASAQSVQISHGTFASEQRAPSTTLYGTKSVAIAFVLTNIN</sequence>
<organism evidence="1 2">
    <name type="scientific">Dyadobacter jiangsuensis</name>
    <dbReference type="NCBI Taxonomy" id="1591085"/>
    <lineage>
        <taxon>Bacteria</taxon>
        <taxon>Pseudomonadati</taxon>
        <taxon>Bacteroidota</taxon>
        <taxon>Cytophagia</taxon>
        <taxon>Cytophagales</taxon>
        <taxon>Spirosomataceae</taxon>
        <taxon>Dyadobacter</taxon>
    </lineage>
</organism>
<protein>
    <submittedName>
        <fullName evidence="1">Uncharacterized protein</fullName>
    </submittedName>
</protein>
<name>A0A2P8GEV5_9BACT</name>
<accession>A0A2P8GEV5</accession>
<comment type="caution">
    <text evidence="1">The sequence shown here is derived from an EMBL/GenBank/DDBJ whole genome shotgun (WGS) entry which is preliminary data.</text>
</comment>
<dbReference type="EMBL" id="PYAS01000002">
    <property type="protein sequence ID" value="PSL32514.1"/>
    <property type="molecule type" value="Genomic_DNA"/>
</dbReference>
<evidence type="ECO:0000313" key="1">
    <source>
        <dbReference type="EMBL" id="PSL32514.1"/>
    </source>
</evidence>